<name>A0AAD9V6G4_ACRCE</name>
<organism evidence="1 2">
    <name type="scientific">Acropora cervicornis</name>
    <name type="common">Staghorn coral</name>
    <dbReference type="NCBI Taxonomy" id="6130"/>
    <lineage>
        <taxon>Eukaryota</taxon>
        <taxon>Metazoa</taxon>
        <taxon>Cnidaria</taxon>
        <taxon>Anthozoa</taxon>
        <taxon>Hexacorallia</taxon>
        <taxon>Scleractinia</taxon>
        <taxon>Astrocoeniina</taxon>
        <taxon>Acroporidae</taxon>
        <taxon>Acropora</taxon>
    </lineage>
</organism>
<sequence>MDAQGTKKGLSELLSSSTYDRIVKSISDDSPVLLTKNEITAIKKLVFSVVRKTLKIDNYMNVEFDGCDVDLAAVLVWAIREQRLISSEAEDVEFNIKLDGRPLRGTLDYKALLLLLNKKGDENFTLGGKGYGVECCAYLDAIRVSD</sequence>
<reference evidence="1" key="2">
    <citation type="journal article" date="2023" name="Science">
        <title>Genomic signatures of disease resistance in endangered staghorn corals.</title>
        <authorList>
            <person name="Vollmer S.V."/>
            <person name="Selwyn J.D."/>
            <person name="Despard B.A."/>
            <person name="Roesel C.L."/>
        </authorList>
    </citation>
    <scope>NUCLEOTIDE SEQUENCE</scope>
    <source>
        <strain evidence="1">K2</strain>
    </source>
</reference>
<proteinExistence type="predicted"/>
<protein>
    <submittedName>
        <fullName evidence="1">Uncharacterized protein</fullName>
    </submittedName>
</protein>
<dbReference type="EMBL" id="JARQWQ010000028">
    <property type="protein sequence ID" value="KAK2562490.1"/>
    <property type="molecule type" value="Genomic_DNA"/>
</dbReference>
<keyword evidence="2" id="KW-1185">Reference proteome</keyword>
<accession>A0AAD9V6G4</accession>
<dbReference type="AlphaFoldDB" id="A0AAD9V6G4"/>
<evidence type="ECO:0000313" key="2">
    <source>
        <dbReference type="Proteomes" id="UP001249851"/>
    </source>
</evidence>
<gene>
    <name evidence="1" type="ORF">P5673_014155</name>
</gene>
<reference evidence="1" key="1">
    <citation type="journal article" date="2023" name="G3 (Bethesda)">
        <title>Whole genome assembly and annotation of the endangered Caribbean coral Acropora cervicornis.</title>
        <authorList>
            <person name="Selwyn J.D."/>
            <person name="Vollmer S.V."/>
        </authorList>
    </citation>
    <scope>NUCLEOTIDE SEQUENCE</scope>
    <source>
        <strain evidence="1">K2</strain>
    </source>
</reference>
<dbReference type="Proteomes" id="UP001249851">
    <property type="component" value="Unassembled WGS sequence"/>
</dbReference>
<evidence type="ECO:0000313" key="1">
    <source>
        <dbReference type="EMBL" id="KAK2562490.1"/>
    </source>
</evidence>
<comment type="caution">
    <text evidence="1">The sequence shown here is derived from an EMBL/GenBank/DDBJ whole genome shotgun (WGS) entry which is preliminary data.</text>
</comment>